<name>A0A6B2KW32_9NEIS</name>
<accession>A0A6B2KW32</accession>
<keyword evidence="2" id="KW-1185">Reference proteome</keyword>
<evidence type="ECO:0000313" key="1">
    <source>
        <dbReference type="EMBL" id="NDV14223.1"/>
    </source>
</evidence>
<evidence type="ECO:0000313" key="2">
    <source>
        <dbReference type="Proteomes" id="UP000482578"/>
    </source>
</evidence>
<protein>
    <submittedName>
        <fullName evidence="1">DUF2322 family protein</fullName>
    </submittedName>
</protein>
<gene>
    <name evidence="1" type="ORF">GZH52_15745</name>
</gene>
<proteinExistence type="predicted"/>
<sequence>MHKERAEHPGSHPNIDRLFAVAAGERRVSCRCLPCAKSRASVRAGTA</sequence>
<reference evidence="1 2" key="1">
    <citation type="submission" date="2020-02" db="EMBL/GenBank/DDBJ databases">
        <authorList>
            <person name="Yang Z."/>
        </authorList>
    </citation>
    <scope>NUCLEOTIDE SEQUENCE [LARGE SCALE GENOMIC DNA]</scope>
    <source>
        <strain evidence="1 2">HX-7-9</strain>
    </source>
</reference>
<dbReference type="AlphaFoldDB" id="A0A6B2KW32"/>
<dbReference type="EMBL" id="JAAGAA010000018">
    <property type="protein sequence ID" value="NDV14223.1"/>
    <property type="molecule type" value="Genomic_DNA"/>
</dbReference>
<comment type="caution">
    <text evidence="1">The sequence shown here is derived from an EMBL/GenBank/DDBJ whole genome shotgun (WGS) entry which is preliminary data.</text>
</comment>
<organism evidence="1 2">
    <name type="scientific">Crenobacter caeni</name>
    <dbReference type="NCBI Taxonomy" id="2705474"/>
    <lineage>
        <taxon>Bacteria</taxon>
        <taxon>Pseudomonadati</taxon>
        <taxon>Pseudomonadota</taxon>
        <taxon>Betaproteobacteria</taxon>
        <taxon>Neisseriales</taxon>
        <taxon>Neisseriaceae</taxon>
        <taxon>Crenobacter</taxon>
    </lineage>
</organism>
<dbReference type="Proteomes" id="UP000482578">
    <property type="component" value="Unassembled WGS sequence"/>
</dbReference>